<accession>A0AAI8B562</accession>
<sequence length="58" mass="6602">MHRAATMRRDCGNSHGRNFAPIREIAERWIGKFERRLHALADPKRGLEAARTDGDDDG</sequence>
<name>A0AAI8B562_9BURK</name>
<gene>
    <name evidence="1" type="ORF">DM82_2552</name>
</gene>
<dbReference type="EMBL" id="CP008726">
    <property type="protein sequence ID" value="AIO65852.1"/>
    <property type="molecule type" value="Genomic_DNA"/>
</dbReference>
<dbReference type="KEGG" id="bok:DM82_2552"/>
<evidence type="ECO:0000313" key="1">
    <source>
        <dbReference type="EMBL" id="AIO65852.1"/>
    </source>
</evidence>
<proteinExistence type="predicted"/>
<dbReference type="AlphaFoldDB" id="A0AAI8B562"/>
<dbReference type="Proteomes" id="UP000029424">
    <property type="component" value="Chromosome 1"/>
</dbReference>
<reference evidence="1 2" key="1">
    <citation type="submission" date="2014-06" db="EMBL/GenBank/DDBJ databases">
        <authorList>
            <person name="Bishop-Lilly K.A."/>
            <person name="Broomall S.M."/>
            <person name="Chain P.S."/>
            <person name="Chertkov O."/>
            <person name="Coyne S.R."/>
            <person name="Daligault H.E."/>
            <person name="Davenport K.W."/>
            <person name="Erkkila T."/>
            <person name="Frey K.G."/>
            <person name="Gibbons H.S."/>
            <person name="Gu W."/>
            <person name="Jaissle J."/>
            <person name="Johnson S.L."/>
            <person name="Koroleva G.I."/>
            <person name="Ladner J.T."/>
            <person name="Lo C.-C."/>
            <person name="Minogue T.D."/>
            <person name="Munk C."/>
            <person name="Palacios G.F."/>
            <person name="Redden C.L."/>
            <person name="Rosenzweig C.N."/>
            <person name="Scholz M.B."/>
            <person name="Teshima H."/>
            <person name="Xu Y."/>
        </authorList>
    </citation>
    <scope>NUCLEOTIDE SEQUENCE [LARGE SCALE GENOMIC DNA]</scope>
    <source>
        <strain evidence="1 2">EO147</strain>
    </source>
</reference>
<protein>
    <submittedName>
        <fullName evidence="1">Transcriptional regulator, ArsR family</fullName>
    </submittedName>
</protein>
<keyword evidence="2" id="KW-1185">Reference proteome</keyword>
<organism evidence="1 2">
    <name type="scientific">Burkholderia oklahomensis</name>
    <dbReference type="NCBI Taxonomy" id="342113"/>
    <lineage>
        <taxon>Bacteria</taxon>
        <taxon>Pseudomonadati</taxon>
        <taxon>Pseudomonadota</taxon>
        <taxon>Betaproteobacteria</taxon>
        <taxon>Burkholderiales</taxon>
        <taxon>Burkholderiaceae</taxon>
        <taxon>Burkholderia</taxon>
        <taxon>pseudomallei group</taxon>
    </lineage>
</organism>
<evidence type="ECO:0000313" key="2">
    <source>
        <dbReference type="Proteomes" id="UP000029424"/>
    </source>
</evidence>